<protein>
    <submittedName>
        <fullName evidence="2">Uncharacterized protein</fullName>
    </submittedName>
</protein>
<comment type="caution">
    <text evidence="2">The sequence shown here is derived from an EMBL/GenBank/DDBJ whole genome shotgun (WGS) entry which is preliminary data.</text>
</comment>
<dbReference type="EMBL" id="MBFS01002332">
    <property type="protein sequence ID" value="PVU98900.1"/>
    <property type="molecule type" value="Genomic_DNA"/>
</dbReference>
<keyword evidence="3" id="KW-1185">Reference proteome</keyword>
<evidence type="ECO:0000256" key="1">
    <source>
        <dbReference type="SAM" id="MobiDB-lite"/>
    </source>
</evidence>
<dbReference type="AlphaFoldDB" id="A0A2T9Z2T2"/>
<feature type="region of interest" description="Disordered" evidence="1">
    <location>
        <begin position="95"/>
        <end position="129"/>
    </location>
</feature>
<proteinExistence type="predicted"/>
<accession>A0A2T9Z2T2</accession>
<evidence type="ECO:0000313" key="3">
    <source>
        <dbReference type="Proteomes" id="UP000245609"/>
    </source>
</evidence>
<reference evidence="2 3" key="1">
    <citation type="journal article" date="2018" name="MBio">
        <title>Comparative Genomics Reveals the Core Gene Toolbox for the Fungus-Insect Symbiosis.</title>
        <authorList>
            <person name="Wang Y."/>
            <person name="Stata M."/>
            <person name="Wang W."/>
            <person name="Stajich J.E."/>
            <person name="White M.M."/>
            <person name="Moncalvo J.M."/>
        </authorList>
    </citation>
    <scope>NUCLEOTIDE SEQUENCE [LARGE SCALE GENOMIC DNA]</scope>
    <source>
        <strain evidence="2 3">SC-DP-2</strain>
    </source>
</reference>
<name>A0A2T9Z2T2_9FUNG</name>
<gene>
    <name evidence="2" type="ORF">BB560_005587</name>
</gene>
<dbReference type="Proteomes" id="UP000245609">
    <property type="component" value="Unassembled WGS sequence"/>
</dbReference>
<sequence length="129" mass="14991">MNRFDAWVYLKESNEKSRCFDRKNFLKGSLPPVSLQNQNEIPTLKVEECNILNKERVLYLSYLGLNKSKTSFQQRECNMPLIKKLAEMNYGKNYSSHGFSSTISKPQPNRTSMELLQTNPQNQNTDPKP</sequence>
<organism evidence="2 3">
    <name type="scientific">Smittium megazygosporum</name>
    <dbReference type="NCBI Taxonomy" id="133381"/>
    <lineage>
        <taxon>Eukaryota</taxon>
        <taxon>Fungi</taxon>
        <taxon>Fungi incertae sedis</taxon>
        <taxon>Zoopagomycota</taxon>
        <taxon>Kickxellomycotina</taxon>
        <taxon>Harpellomycetes</taxon>
        <taxon>Harpellales</taxon>
        <taxon>Legeriomycetaceae</taxon>
        <taxon>Smittium</taxon>
    </lineage>
</organism>
<evidence type="ECO:0000313" key="2">
    <source>
        <dbReference type="EMBL" id="PVU98900.1"/>
    </source>
</evidence>